<feature type="transmembrane region" description="Helical" evidence="1">
    <location>
        <begin position="32"/>
        <end position="50"/>
    </location>
</feature>
<dbReference type="AlphaFoldDB" id="A0A914CWC4"/>
<accession>A0A914CWC4</accession>
<keyword evidence="1" id="KW-1133">Transmembrane helix</keyword>
<evidence type="ECO:0000256" key="1">
    <source>
        <dbReference type="SAM" id="Phobius"/>
    </source>
</evidence>
<feature type="transmembrane region" description="Helical" evidence="1">
    <location>
        <begin position="62"/>
        <end position="83"/>
    </location>
</feature>
<name>A0A914CWC4_9BILA</name>
<evidence type="ECO:0000313" key="2">
    <source>
        <dbReference type="Proteomes" id="UP000887540"/>
    </source>
</evidence>
<organism evidence="2 3">
    <name type="scientific">Acrobeloides nanus</name>
    <dbReference type="NCBI Taxonomy" id="290746"/>
    <lineage>
        <taxon>Eukaryota</taxon>
        <taxon>Metazoa</taxon>
        <taxon>Ecdysozoa</taxon>
        <taxon>Nematoda</taxon>
        <taxon>Chromadorea</taxon>
        <taxon>Rhabditida</taxon>
        <taxon>Tylenchina</taxon>
        <taxon>Cephalobomorpha</taxon>
        <taxon>Cephaloboidea</taxon>
        <taxon>Cephalobidae</taxon>
        <taxon>Acrobeloides</taxon>
    </lineage>
</organism>
<dbReference type="WBParaSite" id="ACRNAN_scaffold14879.g15335.t1">
    <property type="protein sequence ID" value="ACRNAN_scaffold14879.g15335.t1"/>
    <property type="gene ID" value="ACRNAN_scaffold14879.g15335"/>
</dbReference>
<dbReference type="Proteomes" id="UP000887540">
    <property type="component" value="Unplaced"/>
</dbReference>
<evidence type="ECO:0000313" key="3">
    <source>
        <dbReference type="WBParaSite" id="ACRNAN_scaffold14879.g15335.t1"/>
    </source>
</evidence>
<keyword evidence="2" id="KW-1185">Reference proteome</keyword>
<proteinExistence type="predicted"/>
<sequence length="343" mass="41407">MSEYHKVKRRLDVEADNIMFFEEDVHLVVKNISWGFILYIPLVHALSWFGTIIANDQYSTKWTWIVIGIHWLDLILVLGQFLLTCPQTHRFLLIIAVCYLPENWAPKFCELTKEARNEIMFKYNKKRYFKEKQARDALKTPAEKEAPLELYPAPFVYDPDDPEYIPFAIRENLMRMYTIEYLKLRLQFKKWNYPPAEALDKLQRIFNIPDRPYCQCTRSCGHITREKMREVLKNRPKKVVVPQERRYEQIRTIYHEKKGRTTRKRKGAGIEIPKHSYIWQNRDGKLECREIPYPMKCLCHIHARLFRDEEIRHEEYAMKAVFFIFAEDIKQRDNVDLRKKENV</sequence>
<keyword evidence="1" id="KW-0472">Membrane</keyword>
<reference evidence="3" key="1">
    <citation type="submission" date="2022-11" db="UniProtKB">
        <authorList>
            <consortium name="WormBaseParasite"/>
        </authorList>
    </citation>
    <scope>IDENTIFICATION</scope>
</reference>
<keyword evidence="1" id="KW-0812">Transmembrane</keyword>
<protein>
    <submittedName>
        <fullName evidence="3">Uncharacterized protein</fullName>
    </submittedName>
</protein>